<dbReference type="EMBL" id="UGOY01000001">
    <property type="protein sequence ID" value="STY23333.1"/>
    <property type="molecule type" value="Genomic_DNA"/>
</dbReference>
<dbReference type="STRING" id="460.Lstg_0206"/>
<evidence type="ECO:0000313" key="3">
    <source>
        <dbReference type="Proteomes" id="UP000054820"/>
    </source>
</evidence>
<proteinExistence type="predicted"/>
<evidence type="ECO:0000313" key="2">
    <source>
        <dbReference type="EMBL" id="STY23333.1"/>
    </source>
</evidence>
<dbReference type="Proteomes" id="UP000255110">
    <property type="component" value="Unassembled WGS sequence"/>
</dbReference>
<reference evidence="2 4" key="2">
    <citation type="submission" date="2018-06" db="EMBL/GenBank/DDBJ databases">
        <authorList>
            <consortium name="Pathogen Informatics"/>
            <person name="Doyle S."/>
        </authorList>
    </citation>
    <scope>NUCLEOTIDE SEQUENCE [LARGE SCALE GENOMIC DNA]</scope>
    <source>
        <strain evidence="2 4">NCTC11991</strain>
    </source>
</reference>
<dbReference type="AlphaFoldDB" id="A0A378L940"/>
<sequence>MLICKQYAKHGPLRIKEAVKSVPHIEGHRFSMRANTKEIKTYSFFHQGQSTTDVYAIRLEK</sequence>
<evidence type="ECO:0000313" key="4">
    <source>
        <dbReference type="Proteomes" id="UP000255110"/>
    </source>
</evidence>
<accession>A0A378L940</accession>
<organism evidence="2 4">
    <name type="scientific">Legionella steigerwaltii</name>
    <dbReference type="NCBI Taxonomy" id="460"/>
    <lineage>
        <taxon>Bacteria</taxon>
        <taxon>Pseudomonadati</taxon>
        <taxon>Pseudomonadota</taxon>
        <taxon>Gammaproteobacteria</taxon>
        <taxon>Legionellales</taxon>
        <taxon>Legionellaceae</taxon>
        <taxon>Legionella</taxon>
    </lineage>
</organism>
<name>A0A378L940_9GAMM</name>
<evidence type="ECO:0000313" key="1">
    <source>
        <dbReference type="EMBL" id="KTD80979.1"/>
    </source>
</evidence>
<dbReference type="Proteomes" id="UP000054820">
    <property type="component" value="Unassembled WGS sequence"/>
</dbReference>
<protein>
    <submittedName>
        <fullName evidence="2">Uncharacterized protein</fullName>
    </submittedName>
</protein>
<dbReference type="EMBL" id="LNYZ01000001">
    <property type="protein sequence ID" value="KTD80979.1"/>
    <property type="molecule type" value="Genomic_DNA"/>
</dbReference>
<reference evidence="1 3" key="1">
    <citation type="submission" date="2015-11" db="EMBL/GenBank/DDBJ databases">
        <title>Genomic analysis of 38 Legionella species identifies large and diverse effector repertoires.</title>
        <authorList>
            <person name="Burstein D."/>
            <person name="Amaro F."/>
            <person name="Zusman T."/>
            <person name="Lifshitz Z."/>
            <person name="Cohen O."/>
            <person name="Gilbert J.A."/>
            <person name="Pupko T."/>
            <person name="Shuman H.A."/>
            <person name="Segal G."/>
        </authorList>
    </citation>
    <scope>NUCLEOTIDE SEQUENCE [LARGE SCALE GENOMIC DNA]</scope>
    <source>
        <strain evidence="1 3">SC-18-C9</strain>
    </source>
</reference>
<gene>
    <name evidence="1" type="ORF">Lstg_0206</name>
    <name evidence="2" type="ORF">NCTC11991_01941</name>
</gene>
<keyword evidence="3" id="KW-1185">Reference proteome</keyword>